<name>A0A652YYU5_NOCGL</name>
<evidence type="ECO:0000313" key="1">
    <source>
        <dbReference type="EMBL" id="TYQ08851.1"/>
    </source>
</evidence>
<dbReference type="AlphaFoldDB" id="A0A652YYU5"/>
<dbReference type="Gene3D" id="3.20.180.10">
    <property type="entry name" value="PNP-oxidase-like"/>
    <property type="match status" value="1"/>
</dbReference>
<dbReference type="InterPro" id="IPR037119">
    <property type="entry name" value="Haem_oxidase_HugZ-like_sf"/>
</dbReference>
<dbReference type="Pfam" id="PF10615">
    <property type="entry name" value="DUF2470"/>
    <property type="match status" value="1"/>
</dbReference>
<comment type="caution">
    <text evidence="1">The sequence shown here is derived from an EMBL/GenBank/DDBJ whole genome shotgun (WGS) entry which is preliminary data.</text>
</comment>
<protein>
    <submittedName>
        <fullName evidence="1">Uncharacterized protein DUF2470</fullName>
    </submittedName>
</protein>
<dbReference type="EMBL" id="VNIQ01000001">
    <property type="protein sequence ID" value="TYQ08851.1"/>
    <property type="molecule type" value="Genomic_DNA"/>
</dbReference>
<reference evidence="1" key="1">
    <citation type="submission" date="2019-07" db="EMBL/GenBank/DDBJ databases">
        <title>Genomic Encyclopedia of Type Strains, Phase IV (KMG-IV): sequencing the most valuable type-strain genomes for metagenomic binning, comparative biology and taxonomic classification.</title>
        <authorList>
            <person name="Goeker M."/>
        </authorList>
    </citation>
    <scope>NUCLEOTIDE SEQUENCE</scope>
    <source>
        <strain evidence="1">DSM 44596</strain>
    </source>
</reference>
<sequence>MTTFDDTVIAGVTAHMNADHTSDNLMIVRAFAEPTATSARMVGLDSVAGEWVAEVDGTEKLVKVPWPEPAVDRAAIRTQVVALCMDAYNKLGVARPEH</sequence>
<organism evidence="1">
    <name type="scientific">Nocardia globerula</name>
    <dbReference type="NCBI Taxonomy" id="1818"/>
    <lineage>
        <taxon>Bacteria</taxon>
        <taxon>Bacillati</taxon>
        <taxon>Actinomycetota</taxon>
        <taxon>Actinomycetes</taxon>
        <taxon>Mycobacteriales</taxon>
        <taxon>Nocardiaceae</taxon>
        <taxon>Nocardia</taxon>
    </lineage>
</organism>
<dbReference type="InterPro" id="IPR019595">
    <property type="entry name" value="DUF2470"/>
</dbReference>
<proteinExistence type="predicted"/>
<gene>
    <name evidence="1" type="ORF">FNL38_1011228</name>
</gene>
<accession>A0A652YYU5</accession>